<dbReference type="RefSeq" id="WP_253062617.1">
    <property type="nucleotide sequence ID" value="NZ_JAMXWM010000014.1"/>
</dbReference>
<reference evidence="2" key="1">
    <citation type="journal article" date="2019" name="Int. J. Syst. Evol. Microbiol.">
        <title>The Global Catalogue of Microorganisms (GCM) 10K type strain sequencing project: providing services to taxonomists for standard genome sequencing and annotation.</title>
        <authorList>
            <consortium name="The Broad Institute Genomics Platform"/>
            <consortium name="The Broad Institute Genome Sequencing Center for Infectious Disease"/>
            <person name="Wu L."/>
            <person name="Ma J."/>
        </authorList>
    </citation>
    <scope>NUCLEOTIDE SEQUENCE [LARGE SCALE GENOMIC DNA]</scope>
    <source>
        <strain evidence="2">TISTR 2466</strain>
    </source>
</reference>
<organism evidence="1 2">
    <name type="scientific">Sporolactobacillus shoreicorticis</name>
    <dbReference type="NCBI Taxonomy" id="1923877"/>
    <lineage>
        <taxon>Bacteria</taxon>
        <taxon>Bacillati</taxon>
        <taxon>Bacillota</taxon>
        <taxon>Bacilli</taxon>
        <taxon>Bacillales</taxon>
        <taxon>Sporolactobacillaceae</taxon>
        <taxon>Sporolactobacillus</taxon>
    </lineage>
</organism>
<gene>
    <name evidence="1" type="ORF">ACFSUE_17040</name>
</gene>
<sequence>MARITINENEFEIKESVINYKKTLKMQKVLLESEKEKDPVKYIDAQIKLTDEAEKYILDVINSKKITSKYLEENFSVEELGNLAGEITNKILHIETDTNDDEAKNVKADQEKGK</sequence>
<comment type="caution">
    <text evidence="1">The sequence shown here is derived from an EMBL/GenBank/DDBJ whole genome shotgun (WGS) entry which is preliminary data.</text>
</comment>
<protein>
    <submittedName>
        <fullName evidence="1">Phage tail tube assembly chaperone</fullName>
    </submittedName>
</protein>
<dbReference type="Proteomes" id="UP001597399">
    <property type="component" value="Unassembled WGS sequence"/>
</dbReference>
<dbReference type="InterPro" id="IPR009681">
    <property type="entry name" value="Phage_TAC_Siphoviridae"/>
</dbReference>
<name>A0ABW5S825_9BACL</name>
<accession>A0ABW5S825</accession>
<dbReference type="Pfam" id="PF06896">
    <property type="entry name" value="Phage_TAC_3"/>
    <property type="match status" value="1"/>
</dbReference>
<evidence type="ECO:0000313" key="2">
    <source>
        <dbReference type="Proteomes" id="UP001597399"/>
    </source>
</evidence>
<dbReference type="EMBL" id="JBHUMQ010000042">
    <property type="protein sequence ID" value="MFD2695312.1"/>
    <property type="molecule type" value="Genomic_DNA"/>
</dbReference>
<evidence type="ECO:0000313" key="1">
    <source>
        <dbReference type="EMBL" id="MFD2695312.1"/>
    </source>
</evidence>
<proteinExistence type="predicted"/>
<keyword evidence="2" id="KW-1185">Reference proteome</keyword>